<dbReference type="HAMAP" id="MF_01569">
    <property type="entry name" value="Pro_tRNA_synth_type1"/>
    <property type="match status" value="1"/>
</dbReference>
<dbReference type="SUPFAM" id="SSF55826">
    <property type="entry name" value="YbaK/ProRS associated domain"/>
    <property type="match status" value="1"/>
</dbReference>
<evidence type="ECO:0000259" key="13">
    <source>
        <dbReference type="PROSITE" id="PS50862"/>
    </source>
</evidence>
<evidence type="ECO:0000256" key="2">
    <source>
        <dbReference type="ARBA" id="ARBA00011738"/>
    </source>
</evidence>
<dbReference type="GO" id="GO:0004827">
    <property type="term" value="F:proline-tRNA ligase activity"/>
    <property type="evidence" value="ECO:0007669"/>
    <property type="project" value="UniProtKB-UniRule"/>
</dbReference>
<evidence type="ECO:0000256" key="3">
    <source>
        <dbReference type="ARBA" id="ARBA00022490"/>
    </source>
</evidence>
<comment type="domain">
    <text evidence="12">Consists of three domains: the N-terminal catalytic domain, the editing domain and the C-terminal anticodon-binding domain.</text>
</comment>
<dbReference type="PRINTS" id="PR01046">
    <property type="entry name" value="TRNASYNTHPRO"/>
</dbReference>
<dbReference type="CDD" id="cd00779">
    <property type="entry name" value="ProRS_core_prok"/>
    <property type="match status" value="1"/>
</dbReference>
<dbReference type="InterPro" id="IPR050062">
    <property type="entry name" value="Pro-tRNA_synthetase"/>
</dbReference>
<dbReference type="InterPro" id="IPR002316">
    <property type="entry name" value="Pro-tRNA-ligase_IIa"/>
</dbReference>
<dbReference type="GO" id="GO:0005524">
    <property type="term" value="F:ATP binding"/>
    <property type="evidence" value="ECO:0007669"/>
    <property type="project" value="UniProtKB-UniRule"/>
</dbReference>
<dbReference type="InterPro" id="IPR004500">
    <property type="entry name" value="Pro-tRNA-synth_IIa_bac-type"/>
</dbReference>
<protein>
    <recommendedName>
        <fullName evidence="12">Proline--tRNA ligase</fullName>
        <ecNumber evidence="12">6.1.1.15</ecNumber>
    </recommendedName>
    <alternativeName>
        <fullName evidence="12">Prolyl-tRNA synthetase</fullName>
        <shortName evidence="12">ProRS</shortName>
    </alternativeName>
</protein>
<dbReference type="InterPro" id="IPR023717">
    <property type="entry name" value="Pro-tRNA-Synthase_IIa_type1"/>
</dbReference>
<dbReference type="PANTHER" id="PTHR42753:SF2">
    <property type="entry name" value="PROLINE--TRNA LIGASE"/>
    <property type="match status" value="1"/>
</dbReference>
<dbReference type="InterPro" id="IPR004154">
    <property type="entry name" value="Anticodon-bd"/>
</dbReference>
<evidence type="ECO:0000256" key="6">
    <source>
        <dbReference type="ARBA" id="ARBA00022840"/>
    </source>
</evidence>
<evidence type="ECO:0000256" key="9">
    <source>
        <dbReference type="ARBA" id="ARBA00047671"/>
    </source>
</evidence>
<evidence type="ECO:0000313" key="15">
    <source>
        <dbReference type="Proteomes" id="UP001055025"/>
    </source>
</evidence>
<dbReference type="Gene3D" id="3.30.930.10">
    <property type="entry name" value="Bira Bifunctional Protein, Domain 2"/>
    <property type="match status" value="2"/>
</dbReference>
<dbReference type="GO" id="GO:0005829">
    <property type="term" value="C:cytosol"/>
    <property type="evidence" value="ECO:0007669"/>
    <property type="project" value="TreeGrafter"/>
</dbReference>
<keyword evidence="7 12" id="KW-0648">Protein biosynthesis</keyword>
<dbReference type="InterPro" id="IPR036754">
    <property type="entry name" value="YbaK/aa-tRNA-synt-asso_dom_sf"/>
</dbReference>
<dbReference type="SUPFAM" id="SSF55681">
    <property type="entry name" value="Class II aaRS and biotin synthetases"/>
    <property type="match status" value="1"/>
</dbReference>
<dbReference type="InterPro" id="IPR036621">
    <property type="entry name" value="Anticodon-bd_dom_sf"/>
</dbReference>
<dbReference type="InterPro" id="IPR006195">
    <property type="entry name" value="aa-tRNA-synth_II"/>
</dbReference>
<evidence type="ECO:0000256" key="1">
    <source>
        <dbReference type="ARBA" id="ARBA00004496"/>
    </source>
</evidence>
<keyword evidence="15" id="KW-1185">Reference proteome</keyword>
<keyword evidence="6 12" id="KW-0067">ATP-binding</keyword>
<gene>
    <name evidence="12" type="primary">proS</name>
    <name evidence="14" type="ORF">ATOP_10260</name>
</gene>
<dbReference type="PROSITE" id="PS50862">
    <property type="entry name" value="AA_TRNA_LIGASE_II"/>
    <property type="match status" value="1"/>
</dbReference>
<keyword evidence="4 12" id="KW-0436">Ligase</keyword>
<dbReference type="Gene3D" id="3.90.960.10">
    <property type="entry name" value="YbaK/aminoacyl-tRNA synthetase-associated domain"/>
    <property type="match status" value="1"/>
</dbReference>
<comment type="subunit">
    <text evidence="2 12">Homodimer.</text>
</comment>
<feature type="domain" description="Aminoacyl-transfer RNA synthetases class-II family profile" evidence="13">
    <location>
        <begin position="42"/>
        <end position="468"/>
    </location>
</feature>
<dbReference type="FunFam" id="3.30.930.10:FF:000065">
    <property type="entry name" value="Proline--tRNA ligase"/>
    <property type="match status" value="1"/>
</dbReference>
<dbReference type="EC" id="6.1.1.15" evidence="12"/>
<dbReference type="SUPFAM" id="SSF52954">
    <property type="entry name" value="Class II aaRS ABD-related"/>
    <property type="match status" value="1"/>
</dbReference>
<dbReference type="NCBIfam" id="TIGR00409">
    <property type="entry name" value="proS_fam_II"/>
    <property type="match status" value="1"/>
</dbReference>
<evidence type="ECO:0000256" key="4">
    <source>
        <dbReference type="ARBA" id="ARBA00022598"/>
    </source>
</evidence>
<evidence type="ECO:0000256" key="5">
    <source>
        <dbReference type="ARBA" id="ARBA00022741"/>
    </source>
</evidence>
<dbReference type="EMBL" id="BQKC01000001">
    <property type="protein sequence ID" value="GJM55371.1"/>
    <property type="molecule type" value="Genomic_DNA"/>
</dbReference>
<dbReference type="PANTHER" id="PTHR42753">
    <property type="entry name" value="MITOCHONDRIAL RIBOSOME PROTEIN L39/PROLYL-TRNA LIGASE FAMILY MEMBER"/>
    <property type="match status" value="1"/>
</dbReference>
<proteinExistence type="inferred from homology"/>
<dbReference type="AlphaFoldDB" id="A0AAV5B1G0"/>
<evidence type="ECO:0000256" key="12">
    <source>
        <dbReference type="HAMAP-Rule" id="MF_01569"/>
    </source>
</evidence>
<comment type="catalytic activity">
    <reaction evidence="9 12">
        <text>tRNA(Pro) + L-proline + ATP = L-prolyl-tRNA(Pro) + AMP + diphosphate</text>
        <dbReference type="Rhea" id="RHEA:14305"/>
        <dbReference type="Rhea" id="RHEA-COMP:9700"/>
        <dbReference type="Rhea" id="RHEA-COMP:9702"/>
        <dbReference type="ChEBI" id="CHEBI:30616"/>
        <dbReference type="ChEBI" id="CHEBI:33019"/>
        <dbReference type="ChEBI" id="CHEBI:60039"/>
        <dbReference type="ChEBI" id="CHEBI:78442"/>
        <dbReference type="ChEBI" id="CHEBI:78532"/>
        <dbReference type="ChEBI" id="CHEBI:456215"/>
        <dbReference type="EC" id="6.1.1.15"/>
    </reaction>
</comment>
<evidence type="ECO:0000256" key="8">
    <source>
        <dbReference type="ARBA" id="ARBA00023146"/>
    </source>
</evidence>
<dbReference type="InterPro" id="IPR044140">
    <property type="entry name" value="ProRS_anticodon_short"/>
</dbReference>
<comment type="function">
    <text evidence="10 12">Catalyzes the attachment of proline to tRNA(Pro) in a two-step reaction: proline is first activated by ATP to form Pro-AMP and then transferred to the acceptor end of tRNA(Pro). As ProRS can inadvertently accommodate and process non-cognate amino acids such as alanine and cysteine, to avoid such errors it has two additional distinct editing activities against alanine. One activity is designated as 'pretransfer' editing and involves the tRNA(Pro)-independent hydrolysis of activated Ala-AMP. The other activity is designated 'posttransfer' editing and involves deacylation of mischarged Ala-tRNA(Pro). The misacylated Cys-tRNA(Pro) is not edited by ProRS.</text>
</comment>
<comment type="similarity">
    <text evidence="11 12">Belongs to the class-II aminoacyl-tRNA synthetase family. ProS type 1 subfamily.</text>
</comment>
<dbReference type="Pfam" id="PF04073">
    <property type="entry name" value="tRNA_edit"/>
    <property type="match status" value="1"/>
</dbReference>
<dbReference type="InterPro" id="IPR007214">
    <property type="entry name" value="YbaK/aa-tRNA-synth-assoc-dom"/>
</dbReference>
<reference evidence="14" key="1">
    <citation type="journal article" date="2022" name="Int. J. Syst. Evol. Microbiol.">
        <title>Granulimonas faecalis gen. nov., sp. nov., and Leptogranulimonas caecicola gen. nov., sp. nov., novel lactate-producing Atopobiaceae bacteria isolated from mouse intestines, and an emended description of the family Atopobiaceae.</title>
        <authorList>
            <person name="Morinaga K."/>
            <person name="Kusada H."/>
            <person name="Sakamoto S."/>
            <person name="Murakami T."/>
            <person name="Toyoda A."/>
            <person name="Mori H."/>
            <person name="Meng X.Y."/>
            <person name="Takashino M."/>
            <person name="Murotomi K."/>
            <person name="Tamaki H."/>
        </authorList>
    </citation>
    <scope>NUCLEOTIDE SEQUENCE</scope>
    <source>
        <strain evidence="14">OPF53</strain>
    </source>
</reference>
<dbReference type="GO" id="GO:0002161">
    <property type="term" value="F:aminoacyl-tRNA deacylase activity"/>
    <property type="evidence" value="ECO:0007669"/>
    <property type="project" value="InterPro"/>
</dbReference>
<dbReference type="FunFam" id="3.30.930.10:FF:000042">
    <property type="entry name" value="probable proline--tRNA ligase, mitochondrial"/>
    <property type="match status" value="1"/>
</dbReference>
<keyword evidence="5 12" id="KW-0547">Nucleotide-binding</keyword>
<evidence type="ECO:0000256" key="10">
    <source>
        <dbReference type="ARBA" id="ARBA00053664"/>
    </source>
</evidence>
<dbReference type="Gene3D" id="3.40.50.800">
    <property type="entry name" value="Anticodon-binding domain"/>
    <property type="match status" value="1"/>
</dbReference>
<dbReference type="InterPro" id="IPR002314">
    <property type="entry name" value="aa-tRNA-synt_IIb"/>
</dbReference>
<keyword evidence="3 12" id="KW-0963">Cytoplasm</keyword>
<comment type="caution">
    <text evidence="14">The sequence shown here is derived from an EMBL/GenBank/DDBJ whole genome shotgun (WGS) entry which is preliminary data.</text>
</comment>
<dbReference type="GO" id="GO:0006433">
    <property type="term" value="P:prolyl-tRNA aminoacylation"/>
    <property type="evidence" value="ECO:0007669"/>
    <property type="project" value="UniProtKB-UniRule"/>
</dbReference>
<evidence type="ECO:0000256" key="11">
    <source>
        <dbReference type="ARBA" id="ARBA00060755"/>
    </source>
</evidence>
<evidence type="ECO:0000256" key="7">
    <source>
        <dbReference type="ARBA" id="ARBA00022917"/>
    </source>
</evidence>
<dbReference type="CDD" id="cd00861">
    <property type="entry name" value="ProRS_anticodon_short"/>
    <property type="match status" value="1"/>
</dbReference>
<evidence type="ECO:0000313" key="14">
    <source>
        <dbReference type="EMBL" id="GJM55371.1"/>
    </source>
</evidence>
<dbReference type="InterPro" id="IPR033730">
    <property type="entry name" value="ProRS_core_prok"/>
</dbReference>
<dbReference type="InterPro" id="IPR045864">
    <property type="entry name" value="aa-tRNA-synth_II/BPL/LPL"/>
</dbReference>
<accession>A0AAV5B1G0</accession>
<name>A0AAV5B1G0_9ACTN</name>
<dbReference type="Pfam" id="PF03129">
    <property type="entry name" value="HGTP_anticodon"/>
    <property type="match status" value="1"/>
</dbReference>
<dbReference type="NCBIfam" id="NF006625">
    <property type="entry name" value="PRK09194.1"/>
    <property type="match status" value="1"/>
</dbReference>
<dbReference type="CDD" id="cd04334">
    <property type="entry name" value="ProRS-INS"/>
    <property type="match status" value="1"/>
</dbReference>
<sequence length="574" mass="62816">MKTFQTMSSLYAPTLKEDPADADLASHRLLLRAGMIRKTAAGLYSYLPLAWRSLEKIEDIIRDEMDTHGAQEVLLPILTPAELWEESGRYDAYGPELMRLSDRHDRDFVLGPTHEETMTDLVRGELRSYKQLPVNLYQIQQKYRDELRPRFGLMRGREFIMKDGYSFDADAEGMQRSFDTMYDAYSGVCDRCGIKALPVAADSGQIGGSTSIEFMALAEAGEAALVYCPDCGYAADEEAATVVISVEDGPETHDHELECVETPGVHTIAELAGLFDVPEAACRKAVALVDGEGRPVVCIVPGDHELNEVKASHAFGGYHLMSDEELESFGLFKGCIGPVGLPEGVSCVCDVSLRGSLSWLVGANRPESHYLGARPGRDFEPDAWEDLASAKASDACPVCGKPLAAARGIEMGQIFQLGDKYSRSMGATFLDRDGKERYFQMGCYGIGVTRTLAAVVEQCHDDSGIVWPVSVAPFEVEVVALDTADDLVWPAAQQVADQLVEAGVQVLLDDRKERPGVKFNDADLLGLPYQVILGKKAVAKGMCEVKDRATGERREVAIDEVVVEVGSEVIARRR</sequence>
<dbReference type="Proteomes" id="UP001055025">
    <property type="component" value="Unassembled WGS sequence"/>
</dbReference>
<comment type="subcellular location">
    <subcellularLocation>
        <location evidence="1 12">Cytoplasm</location>
    </subcellularLocation>
</comment>
<organism evidence="14 15">
    <name type="scientific">Granulimonas faecalis</name>
    <dbReference type="NCBI Taxonomy" id="2894155"/>
    <lineage>
        <taxon>Bacteria</taxon>
        <taxon>Bacillati</taxon>
        <taxon>Actinomycetota</taxon>
        <taxon>Coriobacteriia</taxon>
        <taxon>Coriobacteriales</taxon>
        <taxon>Kribbibacteriaceae</taxon>
        <taxon>Granulimonas</taxon>
    </lineage>
</organism>
<keyword evidence="8 12" id="KW-0030">Aminoacyl-tRNA synthetase</keyword>
<dbReference type="Pfam" id="PF00587">
    <property type="entry name" value="tRNA-synt_2b"/>
    <property type="match status" value="1"/>
</dbReference>